<feature type="active site" description="Tele-phosphohistidine intermediate" evidence="1">
    <location>
        <position position="9"/>
    </location>
</feature>
<dbReference type="InterPro" id="IPR050275">
    <property type="entry name" value="PGM_Phosphatase"/>
</dbReference>
<evidence type="ECO:0000313" key="3">
    <source>
        <dbReference type="EMBL" id="KAE8763019.1"/>
    </source>
</evidence>
<dbReference type="AlphaFoldDB" id="A0A7J5UKW4"/>
<dbReference type="CDD" id="cd07067">
    <property type="entry name" value="HP_PGM_like"/>
    <property type="match status" value="1"/>
</dbReference>
<proteinExistence type="predicted"/>
<name>A0A7J5UKW4_9MICO</name>
<dbReference type="InterPro" id="IPR029033">
    <property type="entry name" value="His_PPase_superfam"/>
</dbReference>
<gene>
    <name evidence="3" type="ORF">GB883_16360</name>
</gene>
<evidence type="ECO:0000256" key="1">
    <source>
        <dbReference type="PIRSR" id="PIRSR613078-1"/>
    </source>
</evidence>
<dbReference type="EMBL" id="WHJE01000101">
    <property type="protein sequence ID" value="KAE8763019.1"/>
    <property type="molecule type" value="Genomic_DNA"/>
</dbReference>
<dbReference type="PANTHER" id="PTHR48100">
    <property type="entry name" value="BROAD-SPECIFICITY PHOSPHATASE YOR283W-RELATED"/>
    <property type="match status" value="1"/>
</dbReference>
<comment type="caution">
    <text evidence="3">The sequence shown here is derived from an EMBL/GenBank/DDBJ whole genome shotgun (WGS) entry which is preliminary data.</text>
</comment>
<feature type="active site" description="Proton donor/acceptor" evidence="1">
    <location>
        <position position="79"/>
    </location>
</feature>
<dbReference type="SMART" id="SM00855">
    <property type="entry name" value="PGAM"/>
    <property type="match status" value="1"/>
</dbReference>
<accession>A0A7J5UKW4</accession>
<feature type="binding site" evidence="2">
    <location>
        <begin position="79"/>
        <end position="82"/>
    </location>
    <ligand>
        <name>substrate</name>
    </ligand>
</feature>
<evidence type="ECO:0000313" key="4">
    <source>
        <dbReference type="Proteomes" id="UP000451860"/>
    </source>
</evidence>
<dbReference type="RefSeq" id="WP_152202532.1">
    <property type="nucleotide sequence ID" value="NZ_VUKF01000015.1"/>
</dbReference>
<dbReference type="PANTHER" id="PTHR48100:SF15">
    <property type="entry name" value="SEDOHEPTULOSE 1,7-BISPHOSPHATASE"/>
    <property type="match status" value="1"/>
</dbReference>
<feature type="binding site" evidence="2">
    <location>
        <begin position="21"/>
        <end position="22"/>
    </location>
    <ligand>
        <name>substrate</name>
    </ligand>
</feature>
<dbReference type="InterPro" id="IPR013078">
    <property type="entry name" value="His_Pase_superF_clade-1"/>
</dbReference>
<dbReference type="GO" id="GO:0070297">
    <property type="term" value="P:regulation of phosphorelay signal transduction system"/>
    <property type="evidence" value="ECO:0007669"/>
    <property type="project" value="TreeGrafter"/>
</dbReference>
<keyword evidence="4" id="KW-1185">Reference proteome</keyword>
<sequence>MAELIVVRHGETEWSRSGRHTGTTDIPLTAEGEDQTRRLLADLGDRSWAAVLVSPRQRARRTAELAGIAEYEVLDDLAEWDYGVLEGHTTAEYEARRTSVGLPRWQLFADGAPGGEDAAAVGVRVDRVLDRARREMEGGDVLVVAHSHLLRVLAARWLELDPRHGSGFLLGAARRGVLTYEHSLPVVAHWNVPVSG</sequence>
<reference evidence="3 4" key="1">
    <citation type="submission" date="2019-10" db="EMBL/GenBank/DDBJ databases">
        <title>Georgenia wutianyii sp. nov. and Georgenia yuyongxinii sp. nov. isolated from plateau pika (Ochotona curzoniae) in the Qinghai-Tibet plateau of China.</title>
        <authorList>
            <person name="Tian Z."/>
        </authorList>
    </citation>
    <scope>NUCLEOTIDE SEQUENCE [LARGE SCALE GENOMIC DNA]</scope>
    <source>
        <strain evidence="3 4">DSM 21501</strain>
    </source>
</reference>
<dbReference type="OrthoDB" id="4697614at2"/>
<organism evidence="3 4">
    <name type="scientific">Georgenia thermotolerans</name>
    <dbReference type="NCBI Taxonomy" id="527326"/>
    <lineage>
        <taxon>Bacteria</taxon>
        <taxon>Bacillati</taxon>
        <taxon>Actinomycetota</taxon>
        <taxon>Actinomycetes</taxon>
        <taxon>Micrococcales</taxon>
        <taxon>Bogoriellaceae</taxon>
        <taxon>Georgenia</taxon>
    </lineage>
</organism>
<evidence type="ECO:0000256" key="2">
    <source>
        <dbReference type="PIRSR" id="PIRSR613078-2"/>
    </source>
</evidence>
<dbReference type="Proteomes" id="UP000451860">
    <property type="component" value="Unassembled WGS sequence"/>
</dbReference>
<dbReference type="Pfam" id="PF00300">
    <property type="entry name" value="His_Phos_1"/>
    <property type="match status" value="1"/>
</dbReference>
<protein>
    <submittedName>
        <fullName evidence="3">Histidine phosphatase family protein</fullName>
    </submittedName>
</protein>
<dbReference type="SUPFAM" id="SSF53254">
    <property type="entry name" value="Phosphoglycerate mutase-like"/>
    <property type="match status" value="1"/>
</dbReference>
<feature type="binding site" evidence="2">
    <location>
        <position position="58"/>
    </location>
    <ligand>
        <name>substrate</name>
    </ligand>
</feature>
<dbReference type="GO" id="GO:0101006">
    <property type="term" value="F:protein histidine phosphatase activity"/>
    <property type="evidence" value="ECO:0007669"/>
    <property type="project" value="TreeGrafter"/>
</dbReference>
<dbReference type="Gene3D" id="3.40.50.1240">
    <property type="entry name" value="Phosphoglycerate mutase-like"/>
    <property type="match status" value="1"/>
</dbReference>